<reference evidence="1 2" key="1">
    <citation type="submission" date="2016-04" db="EMBL/GenBank/DDBJ databases">
        <title>Complete genome sequence of Fictibacillus phosphorivorans G25-29, a strain toxic to nematodes.</title>
        <authorList>
            <person name="Zheng Z."/>
        </authorList>
    </citation>
    <scope>NUCLEOTIDE SEQUENCE [LARGE SCALE GENOMIC DNA]</scope>
    <source>
        <strain evidence="1 2">G25-29</strain>
    </source>
</reference>
<dbReference type="SFLD" id="SFLDG01140">
    <property type="entry name" value="C2.B:_Phosphomannomutase_and_P"/>
    <property type="match status" value="1"/>
</dbReference>
<dbReference type="PANTHER" id="PTHR10000">
    <property type="entry name" value="PHOSPHOSERINE PHOSPHATASE"/>
    <property type="match status" value="1"/>
</dbReference>
<dbReference type="PROSITE" id="PS01229">
    <property type="entry name" value="COF_2"/>
    <property type="match status" value="1"/>
</dbReference>
<dbReference type="GO" id="GO:0016791">
    <property type="term" value="F:phosphatase activity"/>
    <property type="evidence" value="ECO:0007669"/>
    <property type="project" value="TreeGrafter"/>
</dbReference>
<organism evidence="1 2">
    <name type="scientific">Fictibacillus phosphorivorans</name>
    <dbReference type="NCBI Taxonomy" id="1221500"/>
    <lineage>
        <taxon>Bacteria</taxon>
        <taxon>Bacillati</taxon>
        <taxon>Bacillota</taxon>
        <taxon>Bacilli</taxon>
        <taxon>Bacillales</taxon>
        <taxon>Fictibacillaceae</taxon>
        <taxon>Fictibacillus</taxon>
    </lineage>
</organism>
<dbReference type="SUPFAM" id="SSF56784">
    <property type="entry name" value="HAD-like"/>
    <property type="match status" value="1"/>
</dbReference>
<dbReference type="AlphaFoldDB" id="A0A161J6N7"/>
<gene>
    <name evidence="1" type="ORF">ABE65_006775</name>
</gene>
<dbReference type="GO" id="GO:0000287">
    <property type="term" value="F:magnesium ion binding"/>
    <property type="evidence" value="ECO:0007669"/>
    <property type="project" value="TreeGrafter"/>
</dbReference>
<keyword evidence="1" id="KW-0378">Hydrolase</keyword>
<dbReference type="Gene3D" id="3.30.1240.10">
    <property type="match status" value="1"/>
</dbReference>
<dbReference type="InterPro" id="IPR000150">
    <property type="entry name" value="Cof"/>
</dbReference>
<sequence>MNDKIVFFDIDGTLVNDEKKIPDSTKESIAQLKKNGVHVAIATGRGPFMFEPIREELEVDSFVSFNGSYVVFKDEVIHKTPLSREAILKIEEEADKAGHPLVYLDHERATSNADNHEIIKNCTFNLMPSYPVFHPGFYKENEVYQVLLFCQEQHEHVYRDGYKGTFDFIRWHENALDILPTGGSKAKGIQAFMNQMNMKPENVYAFGDALNDIEMLTAAGTGIAMGNGLKEAKDAADYITKSVDEDGIYHGLKHFGLI</sequence>
<dbReference type="InterPro" id="IPR006379">
    <property type="entry name" value="HAD-SF_hydro_IIB"/>
</dbReference>
<protein>
    <submittedName>
        <fullName evidence="1">Hydrolase Cof</fullName>
    </submittedName>
</protein>
<dbReference type="NCBIfam" id="TIGR00099">
    <property type="entry name" value="Cof-subfamily"/>
    <property type="match status" value="1"/>
</dbReference>
<dbReference type="GO" id="GO:0005829">
    <property type="term" value="C:cytosol"/>
    <property type="evidence" value="ECO:0007669"/>
    <property type="project" value="TreeGrafter"/>
</dbReference>
<evidence type="ECO:0000313" key="2">
    <source>
        <dbReference type="Proteomes" id="UP000076623"/>
    </source>
</evidence>
<dbReference type="InterPro" id="IPR036412">
    <property type="entry name" value="HAD-like_sf"/>
</dbReference>
<dbReference type="NCBIfam" id="TIGR01484">
    <property type="entry name" value="HAD-SF-IIB"/>
    <property type="match status" value="1"/>
</dbReference>
<dbReference type="PANTHER" id="PTHR10000:SF25">
    <property type="entry name" value="PHOSPHATASE YKRA-RELATED"/>
    <property type="match status" value="1"/>
</dbReference>
<dbReference type="PROSITE" id="PS01228">
    <property type="entry name" value="COF_1"/>
    <property type="match status" value="1"/>
</dbReference>
<dbReference type="SFLD" id="SFLDS00003">
    <property type="entry name" value="Haloacid_Dehalogenase"/>
    <property type="match status" value="1"/>
</dbReference>
<dbReference type="Gene3D" id="3.40.50.1000">
    <property type="entry name" value="HAD superfamily/HAD-like"/>
    <property type="match status" value="1"/>
</dbReference>
<dbReference type="SFLD" id="SFLDG01144">
    <property type="entry name" value="C2.B.4:_PGP_Like"/>
    <property type="match status" value="1"/>
</dbReference>
<proteinExistence type="predicted"/>
<dbReference type="STRING" id="1221500.ABE65_006775"/>
<accession>A0A161J6N7</accession>
<dbReference type="InterPro" id="IPR023214">
    <property type="entry name" value="HAD_sf"/>
</dbReference>
<dbReference type="KEGG" id="fpn:ABE65_006775"/>
<dbReference type="CDD" id="cd07517">
    <property type="entry name" value="HAD_HPP"/>
    <property type="match status" value="1"/>
</dbReference>
<dbReference type="Pfam" id="PF08282">
    <property type="entry name" value="Hydrolase_3"/>
    <property type="match status" value="1"/>
</dbReference>
<dbReference type="Proteomes" id="UP000076623">
    <property type="component" value="Chromosome"/>
</dbReference>
<keyword evidence="2" id="KW-1185">Reference proteome</keyword>
<name>A0A161J6N7_9BACL</name>
<evidence type="ECO:0000313" key="1">
    <source>
        <dbReference type="EMBL" id="ANC76519.1"/>
    </source>
</evidence>
<dbReference type="RefSeq" id="WP_066392751.1">
    <property type="nucleotide sequence ID" value="NZ_CP015378.1"/>
</dbReference>
<dbReference type="EMBL" id="CP015378">
    <property type="protein sequence ID" value="ANC76519.1"/>
    <property type="molecule type" value="Genomic_DNA"/>
</dbReference>